<evidence type="ECO:0008006" key="3">
    <source>
        <dbReference type="Google" id="ProtNLM"/>
    </source>
</evidence>
<dbReference type="EMBL" id="AP023418">
    <property type="protein sequence ID" value="BCK82114.1"/>
    <property type="molecule type" value="Genomic_DNA"/>
</dbReference>
<dbReference type="RefSeq" id="WP_213540708.1">
    <property type="nucleotide sequence ID" value="NZ_AP023418.1"/>
</dbReference>
<organism evidence="1 2">
    <name type="scientific">Vescimonas coprocola</name>
    <dbReference type="NCBI Taxonomy" id="2714355"/>
    <lineage>
        <taxon>Bacteria</taxon>
        <taxon>Bacillati</taxon>
        <taxon>Bacillota</taxon>
        <taxon>Clostridia</taxon>
        <taxon>Eubacteriales</taxon>
        <taxon>Oscillospiraceae</taxon>
        <taxon>Vescimonas</taxon>
    </lineage>
</organism>
<reference evidence="1" key="1">
    <citation type="submission" date="2020-09" db="EMBL/GenBank/DDBJ databases">
        <title>New species isolated from human feces.</title>
        <authorList>
            <person name="Kitahara M."/>
            <person name="Shigeno Y."/>
            <person name="Shime M."/>
            <person name="Matsumoto Y."/>
            <person name="Nakamura S."/>
            <person name="Motooka D."/>
            <person name="Fukuoka S."/>
            <person name="Nishikawa H."/>
            <person name="Benno Y."/>
        </authorList>
    </citation>
    <scope>NUCLEOTIDE SEQUENCE</scope>
    <source>
        <strain evidence="1">MM50</strain>
    </source>
</reference>
<sequence>MIDYTIDYIKAHDFSTGHRKRLLQDRKCGCFYCLKIFAPKEIRNWIEDVGGTAICPYCGIDSVIGEHSGYPITREFLEQMRQYWF</sequence>
<keyword evidence="2" id="KW-1185">Reference proteome</keyword>
<dbReference type="Proteomes" id="UP000681035">
    <property type="component" value="Chromosome"/>
</dbReference>
<dbReference type="AlphaFoldDB" id="A0A810Q2B7"/>
<accession>A0A810Q2B7</accession>
<gene>
    <name evidence="1" type="ORF">MM50RIKEN_18770</name>
</gene>
<protein>
    <recommendedName>
        <fullName evidence="3">Cytoplasmic protein</fullName>
    </recommendedName>
</protein>
<evidence type="ECO:0000313" key="2">
    <source>
        <dbReference type="Proteomes" id="UP000681035"/>
    </source>
</evidence>
<evidence type="ECO:0000313" key="1">
    <source>
        <dbReference type="EMBL" id="BCK82114.1"/>
    </source>
</evidence>
<dbReference type="KEGG" id="vcop:MM50RIKEN_18770"/>
<name>A0A810Q2B7_9FIRM</name>
<proteinExistence type="predicted"/>